<dbReference type="EMBL" id="AKJY01000111">
    <property type="protein sequence ID" value="EJL68023.1"/>
    <property type="molecule type" value="Genomic_DNA"/>
</dbReference>
<comment type="caution">
    <text evidence="2">The sequence shown here is derived from an EMBL/GenBank/DDBJ whole genome shotgun (WGS) entry which is preliminary data.</text>
</comment>
<dbReference type="AlphaFoldDB" id="J2K478"/>
<protein>
    <recommendedName>
        <fullName evidence="4">Histidine kinase N-terminal 7TM region domain-containing protein</fullName>
    </recommendedName>
</protein>
<gene>
    <name evidence="2" type="ORF">PMI13_03981</name>
</gene>
<evidence type="ECO:0000256" key="1">
    <source>
        <dbReference type="SAM" id="Phobius"/>
    </source>
</evidence>
<keyword evidence="1" id="KW-0472">Membrane</keyword>
<keyword evidence="1" id="KW-1133">Transmembrane helix</keyword>
<sequence>MLNNFQIFLINSSLWVEGFAAIIAILYYKNIKGQYWKYFVYYLIIIFFCEAFAKWGVSWITFSNPVIEHTKKAMYYNYFVIPLQFVFFYWLYGVKLQKNKGLFWVLTLLYLISFILSETYFKESKIINSFNYTFGCLLLMILVIMEYYKQINSDDIINFHKNRMFYINLGVTLFYIGSLPFYTFNILLYYEHREIWDIYYSYSLISCIIMYLLFSISFIWGKQNS</sequence>
<feature type="transmembrane region" description="Helical" evidence="1">
    <location>
        <begin position="6"/>
        <end position="28"/>
    </location>
</feature>
<feature type="transmembrane region" description="Helical" evidence="1">
    <location>
        <begin position="101"/>
        <end position="120"/>
    </location>
</feature>
<keyword evidence="1" id="KW-0812">Transmembrane</keyword>
<accession>J2K478</accession>
<dbReference type="PATRIC" id="fig|1144316.3.peg.3985"/>
<feature type="transmembrane region" description="Helical" evidence="1">
    <location>
        <begin position="126"/>
        <end position="145"/>
    </location>
</feature>
<dbReference type="Proteomes" id="UP000007509">
    <property type="component" value="Unassembled WGS sequence"/>
</dbReference>
<reference evidence="2 3" key="1">
    <citation type="journal article" date="2012" name="J. Bacteriol.">
        <title>Twenty-one genome sequences from Pseudomonas species and 19 genome sequences from diverse bacteria isolated from the rhizosphere and endosphere of Populus deltoides.</title>
        <authorList>
            <person name="Brown S.D."/>
            <person name="Utturkar S.M."/>
            <person name="Klingeman D.M."/>
            <person name="Johnson C.M."/>
            <person name="Martin S.L."/>
            <person name="Land M.L."/>
            <person name="Lu T.Y."/>
            <person name="Schadt C.W."/>
            <person name="Doktycz M.J."/>
            <person name="Pelletier D.A."/>
        </authorList>
    </citation>
    <scope>NUCLEOTIDE SEQUENCE [LARGE SCALE GENOMIC DNA]</scope>
    <source>
        <strain evidence="2 3">CF314</strain>
    </source>
</reference>
<evidence type="ECO:0008006" key="4">
    <source>
        <dbReference type="Google" id="ProtNLM"/>
    </source>
</evidence>
<feature type="transmembrane region" description="Helical" evidence="1">
    <location>
        <begin position="74"/>
        <end position="94"/>
    </location>
</feature>
<evidence type="ECO:0000313" key="2">
    <source>
        <dbReference type="EMBL" id="EJL68023.1"/>
    </source>
</evidence>
<feature type="transmembrane region" description="Helical" evidence="1">
    <location>
        <begin position="199"/>
        <end position="220"/>
    </location>
</feature>
<evidence type="ECO:0000313" key="3">
    <source>
        <dbReference type="Proteomes" id="UP000007509"/>
    </source>
</evidence>
<organism evidence="2 3">
    <name type="scientific">Chryseobacterium populi</name>
    <dbReference type="NCBI Taxonomy" id="1144316"/>
    <lineage>
        <taxon>Bacteria</taxon>
        <taxon>Pseudomonadati</taxon>
        <taxon>Bacteroidota</taxon>
        <taxon>Flavobacteriia</taxon>
        <taxon>Flavobacteriales</taxon>
        <taxon>Weeksellaceae</taxon>
        <taxon>Chryseobacterium group</taxon>
        <taxon>Chryseobacterium</taxon>
    </lineage>
</organism>
<feature type="transmembrane region" description="Helical" evidence="1">
    <location>
        <begin position="165"/>
        <end position="187"/>
    </location>
</feature>
<proteinExistence type="predicted"/>
<name>J2K478_9FLAO</name>
<keyword evidence="3" id="KW-1185">Reference proteome</keyword>
<feature type="transmembrane region" description="Helical" evidence="1">
    <location>
        <begin position="40"/>
        <end position="62"/>
    </location>
</feature>